<proteinExistence type="predicted"/>
<reference evidence="1 2" key="1">
    <citation type="submission" date="2023-05" db="EMBL/GenBank/DDBJ databases">
        <title>A 100% complete, gapless, phased diploid assembly of the Scenedesmus obliquus UTEX 3031 genome.</title>
        <authorList>
            <person name="Biondi T.C."/>
            <person name="Hanschen E.R."/>
            <person name="Kwon T."/>
            <person name="Eng W."/>
            <person name="Kruse C.P.S."/>
            <person name="Koehler S.I."/>
            <person name="Kunde Y."/>
            <person name="Gleasner C.D."/>
            <person name="You Mak K.T."/>
            <person name="Polle J."/>
            <person name="Hovde B.T."/>
            <person name="Starkenburg S.R."/>
        </authorList>
    </citation>
    <scope>NUCLEOTIDE SEQUENCE [LARGE SCALE GENOMIC DNA]</scope>
    <source>
        <strain evidence="1 2">DOE0152z</strain>
    </source>
</reference>
<dbReference type="EMBL" id="CP126222">
    <property type="protein sequence ID" value="WIA22783.1"/>
    <property type="molecule type" value="Genomic_DNA"/>
</dbReference>
<protein>
    <recommendedName>
        <fullName evidence="3">RWD domain-containing protein</fullName>
    </recommendedName>
</protein>
<dbReference type="Proteomes" id="UP001244341">
    <property type="component" value="Chromosome 15b"/>
</dbReference>
<gene>
    <name evidence="1" type="ORF">OEZ85_001179</name>
</gene>
<evidence type="ECO:0000313" key="2">
    <source>
        <dbReference type="Proteomes" id="UP001244341"/>
    </source>
</evidence>
<accession>A0ABY8UML2</accession>
<evidence type="ECO:0008006" key="3">
    <source>
        <dbReference type="Google" id="ProtNLM"/>
    </source>
</evidence>
<name>A0ABY8UML2_TETOB</name>
<sequence>MAAQNIAVVKELHLDLPDYDKKVEEAIEDALLQEDWAAEEEEDAAAADEADNQPGVHLQSYICHTRTTGDSLILQALPAHSLTHLSILFE</sequence>
<organism evidence="1 2">
    <name type="scientific">Tetradesmus obliquus</name>
    <name type="common">Green alga</name>
    <name type="synonym">Acutodesmus obliquus</name>
    <dbReference type="NCBI Taxonomy" id="3088"/>
    <lineage>
        <taxon>Eukaryota</taxon>
        <taxon>Viridiplantae</taxon>
        <taxon>Chlorophyta</taxon>
        <taxon>core chlorophytes</taxon>
        <taxon>Chlorophyceae</taxon>
        <taxon>CS clade</taxon>
        <taxon>Sphaeropleales</taxon>
        <taxon>Scenedesmaceae</taxon>
        <taxon>Tetradesmus</taxon>
    </lineage>
</organism>
<keyword evidence="2" id="KW-1185">Reference proteome</keyword>
<evidence type="ECO:0000313" key="1">
    <source>
        <dbReference type="EMBL" id="WIA22783.1"/>
    </source>
</evidence>